<protein>
    <recommendedName>
        <fullName evidence="5">Transmembrane protein</fullName>
    </recommendedName>
</protein>
<dbReference type="Pfam" id="PF09608">
    <property type="entry name" value="Alph_Pro_TM"/>
    <property type="match status" value="1"/>
</dbReference>
<keyword evidence="4" id="KW-1185">Reference proteome</keyword>
<dbReference type="STRING" id="1774969.AUC69_00705"/>
<reference evidence="3 4" key="1">
    <citation type="journal article" date="2016" name="Environ. Microbiol.">
        <title>New Methyloceanibacter diversity from North Sea sediments includes methanotroph containing solely the soluble methane monooxygenase.</title>
        <authorList>
            <person name="Vekeman B."/>
            <person name="Kerckhof F.M."/>
            <person name="Cremers G."/>
            <person name="de Vos P."/>
            <person name="Vandamme P."/>
            <person name="Boon N."/>
            <person name="Op den Camp H.J."/>
            <person name="Heylen K."/>
        </authorList>
    </citation>
    <scope>NUCLEOTIDE SEQUENCE [LARGE SCALE GENOMIC DNA]</scope>
    <source>
        <strain evidence="3 4">R-67175</strain>
    </source>
</reference>
<name>A0A1E3W3N6_9HYPH</name>
<comment type="caution">
    <text evidence="3">The sequence shown here is derived from an EMBL/GenBank/DDBJ whole genome shotgun (WGS) entry which is preliminary data.</text>
</comment>
<accession>A0A1E3W3N6</accession>
<feature type="transmembrane region" description="Helical" evidence="1">
    <location>
        <begin position="251"/>
        <end position="272"/>
    </location>
</feature>
<sequence length="275" mass="29925">MMKTALLQISALLLALPVSVALSSPVLAQKKAAEPAAGEPASQEQVQSDISTREIAIQSNFTGIEILIFGSVDFSDSRTPGEGTYDVIAVVRGPNEPIILRKKERVAGIWVNGPGKTYSTVPGFYAVLSTRPVRAIASDQTLKALGIGLSDLDFGRYTQGNPNEQAYRSAMIRLKKEKKLFQERDDAVKFIGRSLFRATVALPVNVPIGRYTVDVYLFRDGAVASKSQGSLEVNKAGLEKLVYRLAFQRPFIYGLLGVLIAVLAGLAGWYAFRRD</sequence>
<keyword evidence="1" id="KW-0812">Transmembrane</keyword>
<dbReference type="EMBL" id="LPWF01000013">
    <property type="protein sequence ID" value="ODS00425.1"/>
    <property type="molecule type" value="Genomic_DNA"/>
</dbReference>
<proteinExistence type="predicted"/>
<dbReference type="AlphaFoldDB" id="A0A1E3W3N6"/>
<organism evidence="3 4">
    <name type="scientific">Methyloceanibacter superfactus</name>
    <dbReference type="NCBI Taxonomy" id="1774969"/>
    <lineage>
        <taxon>Bacteria</taxon>
        <taxon>Pseudomonadati</taxon>
        <taxon>Pseudomonadota</taxon>
        <taxon>Alphaproteobacteria</taxon>
        <taxon>Hyphomicrobiales</taxon>
        <taxon>Hyphomicrobiaceae</taxon>
        <taxon>Methyloceanibacter</taxon>
    </lineage>
</organism>
<gene>
    <name evidence="3" type="ORF">AUC69_00705</name>
</gene>
<keyword evidence="1" id="KW-1133">Transmembrane helix</keyword>
<keyword evidence="2" id="KW-0732">Signal</keyword>
<evidence type="ECO:0008006" key="5">
    <source>
        <dbReference type="Google" id="ProtNLM"/>
    </source>
</evidence>
<feature type="chain" id="PRO_5009138946" description="Transmembrane protein" evidence="2">
    <location>
        <begin position="29"/>
        <end position="275"/>
    </location>
</feature>
<dbReference type="Proteomes" id="UP000094472">
    <property type="component" value="Unassembled WGS sequence"/>
</dbReference>
<evidence type="ECO:0000313" key="3">
    <source>
        <dbReference type="EMBL" id="ODS00425.1"/>
    </source>
</evidence>
<feature type="signal peptide" evidence="2">
    <location>
        <begin position="1"/>
        <end position="28"/>
    </location>
</feature>
<dbReference type="InterPro" id="IPR019088">
    <property type="entry name" value="CHP02186-rel_TM"/>
</dbReference>
<evidence type="ECO:0000256" key="2">
    <source>
        <dbReference type="SAM" id="SignalP"/>
    </source>
</evidence>
<dbReference type="RefSeq" id="WP_083239072.1">
    <property type="nucleotide sequence ID" value="NZ_LPWF01000013.1"/>
</dbReference>
<evidence type="ECO:0000256" key="1">
    <source>
        <dbReference type="SAM" id="Phobius"/>
    </source>
</evidence>
<keyword evidence="1" id="KW-0472">Membrane</keyword>
<evidence type="ECO:0000313" key="4">
    <source>
        <dbReference type="Proteomes" id="UP000094472"/>
    </source>
</evidence>